<dbReference type="SUPFAM" id="SSF46689">
    <property type="entry name" value="Homeodomain-like"/>
    <property type="match status" value="1"/>
</dbReference>
<dbReference type="InterPro" id="IPR037923">
    <property type="entry name" value="HTH-like"/>
</dbReference>
<dbReference type="Proteomes" id="UP000069030">
    <property type="component" value="Chromosome"/>
</dbReference>
<dbReference type="AlphaFoldDB" id="A0AAI8C795"/>
<evidence type="ECO:0000313" key="5">
    <source>
        <dbReference type="EMBL" id="ALU27285.1"/>
    </source>
</evidence>
<dbReference type="InterPro" id="IPR003313">
    <property type="entry name" value="AraC-bd"/>
</dbReference>
<dbReference type="InterPro" id="IPR020449">
    <property type="entry name" value="Tscrpt_reg_AraC-type_HTH"/>
</dbReference>
<dbReference type="Gene3D" id="1.10.10.60">
    <property type="entry name" value="Homeodomain-like"/>
    <property type="match status" value="1"/>
</dbReference>
<dbReference type="InterPro" id="IPR018060">
    <property type="entry name" value="HTH_AraC"/>
</dbReference>
<dbReference type="KEGG" id="mod:AS202_14445"/>
<evidence type="ECO:0000313" key="6">
    <source>
        <dbReference type="Proteomes" id="UP000069030"/>
    </source>
</evidence>
<dbReference type="PRINTS" id="PR00032">
    <property type="entry name" value="HTHARAC"/>
</dbReference>
<dbReference type="SMART" id="SM00342">
    <property type="entry name" value="HTH_ARAC"/>
    <property type="match status" value="1"/>
</dbReference>
<dbReference type="EMBL" id="CP013690">
    <property type="protein sequence ID" value="ALU27285.1"/>
    <property type="molecule type" value="Genomic_DNA"/>
</dbReference>
<keyword evidence="2" id="KW-0238">DNA-binding</keyword>
<dbReference type="GO" id="GO:0003700">
    <property type="term" value="F:DNA-binding transcription factor activity"/>
    <property type="evidence" value="ECO:0007669"/>
    <property type="project" value="InterPro"/>
</dbReference>
<proteinExistence type="predicted"/>
<gene>
    <name evidence="5" type="ORF">AS202_14445</name>
</gene>
<dbReference type="Pfam" id="PF02311">
    <property type="entry name" value="AraC_binding"/>
    <property type="match status" value="1"/>
</dbReference>
<sequence length="271" mass="31743">MDYLKEGEHFGEKKQQLVVKDVILSKANASPTDHIPWHYHKHAYFLYNINGYLNEVTKKGTLELLPNTLLYHHSQEPHYNKDIQKEFDFLHVELPSAWFLKYDLSPSLIEGDLLLKDPSLQTLFHKIHVESQLADQATNLAIDGLLLQTFGQITRLQAQDLDIHKPLWVNKLIELVNEERWEVLSLNYLATELQLHPVYLSRKFPVYFKMSFGEYVREQKLKKAIDLLLYHPISQAEVAYQCGFSDESHFIRIFKLKYGVTPAVFKNQHRG</sequence>
<dbReference type="PROSITE" id="PS01124">
    <property type="entry name" value="HTH_ARAC_FAMILY_2"/>
    <property type="match status" value="1"/>
</dbReference>
<evidence type="ECO:0000259" key="4">
    <source>
        <dbReference type="PROSITE" id="PS01124"/>
    </source>
</evidence>
<dbReference type="InterPro" id="IPR050204">
    <property type="entry name" value="AraC_XylS_family_regulators"/>
</dbReference>
<accession>A0AAI8C795</accession>
<dbReference type="PANTHER" id="PTHR46796">
    <property type="entry name" value="HTH-TYPE TRANSCRIPTIONAL ACTIVATOR RHAS-RELATED"/>
    <property type="match status" value="1"/>
</dbReference>
<dbReference type="GO" id="GO:0043565">
    <property type="term" value="F:sequence-specific DNA binding"/>
    <property type="evidence" value="ECO:0007669"/>
    <property type="project" value="InterPro"/>
</dbReference>
<organism evidence="5 6">
    <name type="scientific">Myroides odoratimimus</name>
    <dbReference type="NCBI Taxonomy" id="76832"/>
    <lineage>
        <taxon>Bacteria</taxon>
        <taxon>Pseudomonadati</taxon>
        <taxon>Bacteroidota</taxon>
        <taxon>Flavobacteriia</taxon>
        <taxon>Flavobacteriales</taxon>
        <taxon>Flavobacteriaceae</taxon>
        <taxon>Myroides</taxon>
    </lineage>
</organism>
<dbReference type="Pfam" id="PF12833">
    <property type="entry name" value="HTH_18"/>
    <property type="match status" value="1"/>
</dbReference>
<evidence type="ECO:0000256" key="2">
    <source>
        <dbReference type="ARBA" id="ARBA00023125"/>
    </source>
</evidence>
<evidence type="ECO:0000256" key="1">
    <source>
        <dbReference type="ARBA" id="ARBA00023015"/>
    </source>
</evidence>
<evidence type="ECO:0000256" key="3">
    <source>
        <dbReference type="ARBA" id="ARBA00023163"/>
    </source>
</evidence>
<dbReference type="InterPro" id="IPR009057">
    <property type="entry name" value="Homeodomain-like_sf"/>
</dbReference>
<protein>
    <submittedName>
        <fullName evidence="5">AraC family transcriptional regulator</fullName>
    </submittedName>
</protein>
<feature type="domain" description="HTH araC/xylS-type" evidence="4">
    <location>
        <begin position="170"/>
        <end position="268"/>
    </location>
</feature>
<keyword evidence="1" id="KW-0805">Transcription regulation</keyword>
<keyword evidence="3" id="KW-0804">Transcription</keyword>
<dbReference type="SUPFAM" id="SSF51215">
    <property type="entry name" value="Regulatory protein AraC"/>
    <property type="match status" value="1"/>
</dbReference>
<reference evidence="5 6" key="1">
    <citation type="journal article" date="2016" name="J. Zhejiang Univ. Sci. B">
        <title>Antibiotic resistance mechanisms of Myroides sp.</title>
        <authorList>
            <person name="Hu S."/>
            <person name="Yuan S."/>
            <person name="Qu H."/>
            <person name="Jiang T."/>
            <person name="Zhou Y."/>
            <person name="Wang M."/>
            <person name="Ming D."/>
        </authorList>
    </citation>
    <scope>NUCLEOTIDE SEQUENCE [LARGE SCALE GENOMIC DNA]</scope>
    <source>
        <strain evidence="5 6">PR63039</strain>
    </source>
</reference>
<dbReference type="RefSeq" id="WP_006258843.1">
    <property type="nucleotide sequence ID" value="NZ_CP013690.1"/>
</dbReference>
<name>A0AAI8C795_9FLAO</name>